<evidence type="ECO:0000313" key="2">
    <source>
        <dbReference type="EMBL" id="QSE94182.1"/>
    </source>
</evidence>
<dbReference type="Proteomes" id="UP000662986">
    <property type="component" value="Chromosome"/>
</dbReference>
<feature type="signal peptide" evidence="1">
    <location>
        <begin position="1"/>
        <end position="18"/>
    </location>
</feature>
<accession>A0A974ZY16</accession>
<name>A0A974ZY16_9NOCA</name>
<organism evidence="2 3">
    <name type="scientific">Rhodococcus pseudokoreensis</name>
    <dbReference type="NCBI Taxonomy" id="2811421"/>
    <lineage>
        <taxon>Bacteria</taxon>
        <taxon>Bacillati</taxon>
        <taxon>Actinomycetota</taxon>
        <taxon>Actinomycetes</taxon>
        <taxon>Mycobacteriales</taxon>
        <taxon>Nocardiaceae</taxon>
        <taxon>Rhodococcus</taxon>
    </lineage>
</organism>
<reference evidence="2 3" key="1">
    <citation type="journal article" date="2021" name="Microbiol. Resour. Announc.">
        <title>Complete Genome Sequences of Two Rhodococcus sp. Strains with Large and Linear Chromosomes, Isolated from Apple Rhizosphere.</title>
        <authorList>
            <person name="Benning S."/>
            <person name="Brugnone N."/>
            <person name="Siani R."/>
            <person name="Kublik S."/>
            <person name="Schloter M."/>
            <person name="Rad V."/>
        </authorList>
    </citation>
    <scope>NUCLEOTIDE SEQUENCE [LARGE SCALE GENOMIC DNA]</scope>
    <source>
        <strain evidence="2 3">R79</strain>
    </source>
</reference>
<proteinExistence type="predicted"/>
<evidence type="ECO:0000313" key="3">
    <source>
        <dbReference type="Proteomes" id="UP000662986"/>
    </source>
</evidence>
<gene>
    <name evidence="2" type="ORF">JWS13_39080</name>
</gene>
<keyword evidence="1" id="KW-0732">Signal</keyword>
<feature type="chain" id="PRO_5047515812" description="DUF732 domain-containing protein" evidence="1">
    <location>
        <begin position="19"/>
        <end position="91"/>
    </location>
</feature>
<protein>
    <recommendedName>
        <fullName evidence="4">DUF732 domain-containing protein</fullName>
    </recommendedName>
</protein>
<sequence length="91" mass="9368">MRTLTAGLLAAVALTLTACGSSESTDGLPEKDVAVIKAFRDADIDGSNDEIIEFAHKICDSFDDPSIELPVLGSTEKAAAAVGAASTHYCP</sequence>
<evidence type="ECO:0008006" key="4">
    <source>
        <dbReference type="Google" id="ProtNLM"/>
    </source>
</evidence>
<dbReference type="EMBL" id="CP070619">
    <property type="protein sequence ID" value="QSE94182.1"/>
    <property type="molecule type" value="Genomic_DNA"/>
</dbReference>
<evidence type="ECO:0000256" key="1">
    <source>
        <dbReference type="SAM" id="SignalP"/>
    </source>
</evidence>
<reference evidence="2 3" key="2">
    <citation type="journal article" date="2022" name="Arch. Microbiol.">
        <title>Rhodococcus pseudokoreensis sp. nov. isolated from the rhizosphere of young M26 apple rootstocks.</title>
        <authorList>
            <person name="Kampfer P."/>
            <person name="Glaeser S.P."/>
            <person name="Blom J."/>
            <person name="Wolf J."/>
            <person name="Benning S."/>
            <person name="Schloter M."/>
            <person name="Neumann-Schaal M."/>
        </authorList>
    </citation>
    <scope>NUCLEOTIDE SEQUENCE [LARGE SCALE GENOMIC DNA]</scope>
    <source>
        <strain evidence="2 3">R79</strain>
    </source>
</reference>
<keyword evidence="3" id="KW-1185">Reference proteome</keyword>
<dbReference type="RefSeq" id="WP_206010614.1">
    <property type="nucleotide sequence ID" value="NZ_CP070619.1"/>
</dbReference>
<dbReference type="PROSITE" id="PS51257">
    <property type="entry name" value="PROKAR_LIPOPROTEIN"/>
    <property type="match status" value="1"/>
</dbReference>